<dbReference type="SUPFAM" id="SSF53756">
    <property type="entry name" value="UDP-Glycosyltransferase/glycogen phosphorylase"/>
    <property type="match status" value="1"/>
</dbReference>
<keyword evidence="4" id="KW-1185">Reference proteome</keyword>
<comment type="caution">
    <text evidence="3">The sequence shown here is derived from an EMBL/GenBank/DDBJ whole genome shotgun (WGS) entry which is preliminary data.</text>
</comment>
<evidence type="ECO:0000313" key="4">
    <source>
        <dbReference type="Proteomes" id="UP001527882"/>
    </source>
</evidence>
<dbReference type="PANTHER" id="PTHR12526:SF638">
    <property type="entry name" value="SPORE COAT PROTEIN SA"/>
    <property type="match status" value="1"/>
</dbReference>
<dbReference type="InterPro" id="IPR001296">
    <property type="entry name" value="Glyco_trans_1"/>
</dbReference>
<dbReference type="CDD" id="cd03801">
    <property type="entry name" value="GT4_PimA-like"/>
    <property type="match status" value="1"/>
</dbReference>
<dbReference type="Proteomes" id="UP001527882">
    <property type="component" value="Unassembled WGS sequence"/>
</dbReference>
<dbReference type="Pfam" id="PF00534">
    <property type="entry name" value="Glycos_transf_1"/>
    <property type="match status" value="1"/>
</dbReference>
<dbReference type="Gene3D" id="3.40.50.2000">
    <property type="entry name" value="Glycogen Phosphorylase B"/>
    <property type="match status" value="2"/>
</dbReference>
<proteinExistence type="predicted"/>
<evidence type="ECO:0000259" key="2">
    <source>
        <dbReference type="Pfam" id="PF13439"/>
    </source>
</evidence>
<dbReference type="RefSeq" id="WP_269885009.1">
    <property type="nucleotide sequence ID" value="NZ_JAQAGZ010000024.1"/>
</dbReference>
<dbReference type="InterPro" id="IPR028098">
    <property type="entry name" value="Glyco_trans_4-like_N"/>
</dbReference>
<organism evidence="3 4">
    <name type="scientific">Paenibacillus gyeongsangnamensis</name>
    <dbReference type="NCBI Taxonomy" id="3388067"/>
    <lineage>
        <taxon>Bacteria</taxon>
        <taxon>Bacillati</taxon>
        <taxon>Bacillota</taxon>
        <taxon>Bacilli</taxon>
        <taxon>Bacillales</taxon>
        <taxon>Paenibacillaceae</taxon>
        <taxon>Paenibacillus</taxon>
    </lineage>
</organism>
<name>A0ABT4QI63_9BACL</name>
<dbReference type="EMBL" id="JAQAGZ010000024">
    <property type="protein sequence ID" value="MCZ8516472.1"/>
    <property type="molecule type" value="Genomic_DNA"/>
</dbReference>
<feature type="domain" description="Glycosyl transferase family 1" evidence="1">
    <location>
        <begin position="206"/>
        <end position="353"/>
    </location>
</feature>
<feature type="domain" description="Glycosyltransferase subfamily 4-like N-terminal" evidence="2">
    <location>
        <begin position="14"/>
        <end position="189"/>
    </location>
</feature>
<sequence length="390" mass="43541">MRILQIADEFNSAGGLERFIYNFSIELMRKGHETTLAALKVNYNGSWGEEEFHTVALPEDPSEWAVYAGSFRPDLIVWHGIPHTAKAVELLASKYPTVATIHSVMCPSGMRLYRDNEALCMKRGGYSCILNWYARKCGTNISPVKAFQAVSNHLSMISALKQCIGVYAVSKAISDFLMIEGIPQHKIQVFDNTLKQIEELRPLILPEKKREIKLLYVGRLVYSKGVQYLLQAIPQLLKKGIQVNCNIIGDGWYSGQLHELTRKLQLEQYVQFVGRISGKEINQWYAKSDVVVVPSIYPDPAPLVVPEARKAGKPVVVFDAGGLPEWADFMDGVYIARRADAAHLADTIANIIVKKQDLFTTELSNQVPHQSKKSRVDLVDAILGGVRTGA</sequence>
<protein>
    <submittedName>
        <fullName evidence="3">Glycosyltransferase family 4 protein</fullName>
    </submittedName>
</protein>
<reference evidence="3 4" key="1">
    <citation type="submission" date="2022-12" db="EMBL/GenBank/DDBJ databases">
        <title>Draft genome sequence of Paenibacillus sp. dW9.</title>
        <authorList>
            <person name="Choi E.-W."/>
            <person name="Kim D.-U."/>
        </authorList>
    </citation>
    <scope>NUCLEOTIDE SEQUENCE [LARGE SCALE GENOMIC DNA]</scope>
    <source>
        <strain evidence="4">dW9</strain>
    </source>
</reference>
<accession>A0ABT4QI63</accession>
<gene>
    <name evidence="3" type="ORF">O9H85_29615</name>
</gene>
<evidence type="ECO:0000259" key="1">
    <source>
        <dbReference type="Pfam" id="PF00534"/>
    </source>
</evidence>
<dbReference type="PANTHER" id="PTHR12526">
    <property type="entry name" value="GLYCOSYLTRANSFERASE"/>
    <property type="match status" value="1"/>
</dbReference>
<dbReference type="Pfam" id="PF13439">
    <property type="entry name" value="Glyco_transf_4"/>
    <property type="match status" value="1"/>
</dbReference>
<evidence type="ECO:0000313" key="3">
    <source>
        <dbReference type="EMBL" id="MCZ8516472.1"/>
    </source>
</evidence>